<evidence type="ECO:0000256" key="7">
    <source>
        <dbReference type="ARBA" id="ARBA00023065"/>
    </source>
</evidence>
<evidence type="ECO:0000259" key="12">
    <source>
        <dbReference type="Pfam" id="PF13609"/>
    </source>
</evidence>
<evidence type="ECO:0000256" key="5">
    <source>
        <dbReference type="ARBA" id="ARBA00022692"/>
    </source>
</evidence>
<keyword evidence="3" id="KW-0813">Transport</keyword>
<dbReference type="InterPro" id="IPR023614">
    <property type="entry name" value="Porin_dom_sf"/>
</dbReference>
<dbReference type="GO" id="GO:0046930">
    <property type="term" value="C:pore complex"/>
    <property type="evidence" value="ECO:0007669"/>
    <property type="project" value="UniProtKB-KW"/>
</dbReference>
<dbReference type="Pfam" id="PF13609">
    <property type="entry name" value="Porin_4"/>
    <property type="match status" value="1"/>
</dbReference>
<evidence type="ECO:0000256" key="9">
    <source>
        <dbReference type="ARBA" id="ARBA00023136"/>
    </source>
</evidence>
<evidence type="ECO:0000256" key="6">
    <source>
        <dbReference type="ARBA" id="ARBA00022729"/>
    </source>
</evidence>
<dbReference type="CDD" id="cd00342">
    <property type="entry name" value="gram_neg_porins"/>
    <property type="match status" value="1"/>
</dbReference>
<comment type="subunit">
    <text evidence="2">Homotrimer.</text>
</comment>
<dbReference type="OrthoDB" id="8957883at2"/>
<keyword evidence="5" id="KW-0812">Transmembrane</keyword>
<dbReference type="InterPro" id="IPR001702">
    <property type="entry name" value="Porin_Gram-ve"/>
</dbReference>
<keyword evidence="10" id="KW-0998">Cell outer membrane</keyword>
<dbReference type="Gene3D" id="2.40.160.10">
    <property type="entry name" value="Porin"/>
    <property type="match status" value="1"/>
</dbReference>
<reference evidence="13 14" key="1">
    <citation type="submission" date="2017-05" db="EMBL/GenBank/DDBJ databases">
        <title>Genomic insights into alkan degradation activity of Oleiphilus messinensis.</title>
        <authorList>
            <person name="Kozyavkin S.A."/>
            <person name="Slesarev A.I."/>
            <person name="Golyshin P.N."/>
            <person name="Korzhenkov A."/>
            <person name="Golyshina O.N."/>
            <person name="Toshchakov S.V."/>
        </authorList>
    </citation>
    <scope>NUCLEOTIDE SEQUENCE [LARGE SCALE GENOMIC DNA]</scope>
    <source>
        <strain evidence="13 14">ME102</strain>
    </source>
</reference>
<dbReference type="PANTHER" id="PTHR34501">
    <property type="entry name" value="PROTEIN YDDL-RELATED"/>
    <property type="match status" value="1"/>
</dbReference>
<dbReference type="PRINTS" id="PR00182">
    <property type="entry name" value="ECOLNEIPORIN"/>
</dbReference>
<keyword evidence="14" id="KW-1185">Reference proteome</keyword>
<gene>
    <name evidence="13" type="ORF">OLMES_0741</name>
</gene>
<dbReference type="RefSeq" id="WP_087459998.1">
    <property type="nucleotide sequence ID" value="NZ_CP021425.1"/>
</dbReference>
<keyword evidence="6 11" id="KW-0732">Signal</keyword>
<dbReference type="InterPro" id="IPR033900">
    <property type="entry name" value="Gram_neg_porin_domain"/>
</dbReference>
<dbReference type="Proteomes" id="UP000196027">
    <property type="component" value="Chromosome"/>
</dbReference>
<evidence type="ECO:0000256" key="1">
    <source>
        <dbReference type="ARBA" id="ARBA00004571"/>
    </source>
</evidence>
<name>A0A1Y0I610_9GAMM</name>
<evidence type="ECO:0000256" key="11">
    <source>
        <dbReference type="SAM" id="SignalP"/>
    </source>
</evidence>
<dbReference type="GO" id="GO:0009279">
    <property type="term" value="C:cell outer membrane"/>
    <property type="evidence" value="ECO:0007669"/>
    <property type="project" value="UniProtKB-SubCell"/>
</dbReference>
<proteinExistence type="predicted"/>
<organism evidence="13 14">
    <name type="scientific">Oleiphilus messinensis</name>
    <dbReference type="NCBI Taxonomy" id="141451"/>
    <lineage>
        <taxon>Bacteria</taxon>
        <taxon>Pseudomonadati</taxon>
        <taxon>Pseudomonadota</taxon>
        <taxon>Gammaproteobacteria</taxon>
        <taxon>Oceanospirillales</taxon>
        <taxon>Oleiphilaceae</taxon>
        <taxon>Oleiphilus</taxon>
    </lineage>
</organism>
<dbReference type="GO" id="GO:0034220">
    <property type="term" value="P:monoatomic ion transmembrane transport"/>
    <property type="evidence" value="ECO:0007669"/>
    <property type="project" value="InterPro"/>
</dbReference>
<sequence length="321" mass="34132">MKKTLIASAVAAATLSSTAFAMDPASELAAKLDSMPTVYGNIQLVWAYENIDGGTSNQQLADNGSTLGVKHEHEIAPGLTGFMKAELEFTADEKGPNGLDKLDEAYIGLKGNFGKVWVGSDDSIYESYVDKIVNYYEYADLNVGGNYDTGEGDLIQYETPKIAGGLTIGAAVQINGDAENADKSYPYQIGAKYSMDAITVAVAMDSNDGDEGPNSNTYGVMAGFGADNFSVSAEFQTREDVADLFGVFASFSAGANTFAVSYEFEDQDSGDEVNVISAQALHNMSDNMYVYVEGYWADAEPEGSSDSTETTQLALGAVYAF</sequence>
<evidence type="ECO:0000313" key="13">
    <source>
        <dbReference type="EMBL" id="ARU54833.1"/>
    </source>
</evidence>
<accession>A0A1Y0I610</accession>
<protein>
    <submittedName>
        <fullName evidence="13">Outer membrane protein (Porin)</fullName>
    </submittedName>
</protein>
<dbReference type="AlphaFoldDB" id="A0A1Y0I610"/>
<feature type="signal peptide" evidence="11">
    <location>
        <begin position="1"/>
        <end position="21"/>
    </location>
</feature>
<evidence type="ECO:0000256" key="8">
    <source>
        <dbReference type="ARBA" id="ARBA00023114"/>
    </source>
</evidence>
<keyword evidence="7" id="KW-0406">Ion transport</keyword>
<comment type="subcellular location">
    <subcellularLocation>
        <location evidence="1">Cell outer membrane</location>
        <topology evidence="1">Multi-pass membrane protein</topology>
    </subcellularLocation>
</comment>
<dbReference type="PANTHER" id="PTHR34501:SF9">
    <property type="entry name" value="MAJOR OUTER MEMBRANE PROTEIN P.IA"/>
    <property type="match status" value="1"/>
</dbReference>
<dbReference type="EMBL" id="CP021425">
    <property type="protein sequence ID" value="ARU54833.1"/>
    <property type="molecule type" value="Genomic_DNA"/>
</dbReference>
<evidence type="ECO:0000256" key="10">
    <source>
        <dbReference type="ARBA" id="ARBA00023237"/>
    </source>
</evidence>
<feature type="chain" id="PRO_5012463034" evidence="11">
    <location>
        <begin position="22"/>
        <end position="321"/>
    </location>
</feature>
<evidence type="ECO:0000256" key="2">
    <source>
        <dbReference type="ARBA" id="ARBA00011233"/>
    </source>
</evidence>
<evidence type="ECO:0000256" key="3">
    <source>
        <dbReference type="ARBA" id="ARBA00022448"/>
    </source>
</evidence>
<dbReference type="KEGG" id="ome:OLMES_0741"/>
<dbReference type="SUPFAM" id="SSF56935">
    <property type="entry name" value="Porins"/>
    <property type="match status" value="1"/>
</dbReference>
<feature type="domain" description="Porin" evidence="12">
    <location>
        <begin position="7"/>
        <end position="296"/>
    </location>
</feature>
<evidence type="ECO:0000256" key="4">
    <source>
        <dbReference type="ARBA" id="ARBA00022452"/>
    </source>
</evidence>
<evidence type="ECO:0000313" key="14">
    <source>
        <dbReference type="Proteomes" id="UP000196027"/>
    </source>
</evidence>
<dbReference type="InterPro" id="IPR050298">
    <property type="entry name" value="Gram-neg_bact_OMP"/>
</dbReference>
<dbReference type="GO" id="GO:0015288">
    <property type="term" value="F:porin activity"/>
    <property type="evidence" value="ECO:0007669"/>
    <property type="project" value="UniProtKB-KW"/>
</dbReference>
<keyword evidence="4" id="KW-1134">Transmembrane beta strand</keyword>
<keyword evidence="9" id="KW-0472">Membrane</keyword>
<keyword evidence="8" id="KW-0626">Porin</keyword>